<dbReference type="EMBL" id="DQ908929">
    <property type="protein sequence ID" value="ABJ88885.1"/>
    <property type="molecule type" value="Genomic_DNA"/>
</dbReference>
<keyword evidence="4" id="KW-1185">Reference proteome</keyword>
<feature type="coiled-coil region" evidence="1">
    <location>
        <begin position="34"/>
        <end position="95"/>
    </location>
</feature>
<organism evidence="3 4">
    <name type="scientific">Staphylococcus phage 80</name>
    <dbReference type="NCBI Taxonomy" id="2913981"/>
    <lineage>
        <taxon>Viruses</taxon>
        <taxon>Duplodnaviria</taxon>
        <taxon>Heunggongvirae</taxon>
        <taxon>Uroviricota</taxon>
        <taxon>Caudoviricetes</taxon>
        <taxon>Azeredovirinae</taxon>
        <taxon>Phietavirus</taxon>
        <taxon>Phietavirus pv80</taxon>
    </lineage>
</organism>
<dbReference type="Proteomes" id="UP000000264">
    <property type="component" value="Segment"/>
</dbReference>
<reference evidence="3 4" key="1">
    <citation type="journal article" date="2010" name="Virology">
        <title>The complete genomes of Staphylococcus aureus bacteriophages 80 and 80alpha--implications for the specificity of SaPI mobilization.</title>
        <authorList>
            <person name="Christie G.E."/>
            <person name="Matthews A.M."/>
            <person name="King D.G."/>
            <person name="Lane K.D."/>
            <person name="Olivarez N.P."/>
            <person name="Tallent S.M."/>
            <person name="Gill S.R."/>
            <person name="Novick R.P."/>
        </authorList>
    </citation>
    <scope>NUCLEOTIDE SEQUENCE [LARGE SCALE GENOMIC DNA]</scope>
</reference>
<dbReference type="Pfam" id="PF06810">
    <property type="entry name" value="Phage_scaffold"/>
    <property type="match status" value="1"/>
</dbReference>
<evidence type="ECO:0000313" key="4">
    <source>
        <dbReference type="Proteomes" id="UP000000264"/>
    </source>
</evidence>
<feature type="region of interest" description="Disordered" evidence="2">
    <location>
        <begin position="147"/>
        <end position="174"/>
    </location>
</feature>
<name>A7YGU5_9CAUD</name>
<protein>
    <submittedName>
        <fullName evidence="3">Putative scaffolding protein</fullName>
    </submittedName>
</protein>
<accession>A7YGU5</accession>
<evidence type="ECO:0000256" key="2">
    <source>
        <dbReference type="SAM" id="MobiDB-lite"/>
    </source>
</evidence>
<keyword evidence="1" id="KW-0175">Coiled coil</keyword>
<dbReference type="RefSeq" id="YP_009268680.1">
    <property type="nucleotide sequence ID" value="NC_030652.1"/>
</dbReference>
<sequence>MDLYTLLGQFKDGEIDKQKVIDAIDESKSGMVPRSRLNDKNTEIEELKEEISKRDEQIVELKDSVKDESELQKALEEEQNKNAELETKYKDLQLNSAVKLAVNHEANDADDILTFINKDELELADDGTVKGLDEAIGTLKESKPYLFAPSKPTGNTPQDGDPPSPHEAWTEFLN</sequence>
<dbReference type="InterPro" id="IPR009636">
    <property type="entry name" value="SCAF"/>
</dbReference>
<evidence type="ECO:0000313" key="3">
    <source>
        <dbReference type="EMBL" id="ABJ88885.1"/>
    </source>
</evidence>
<dbReference type="GO" id="GO:0019069">
    <property type="term" value="P:viral capsid assembly"/>
    <property type="evidence" value="ECO:0007669"/>
    <property type="project" value="InterPro"/>
</dbReference>
<dbReference type="GeneID" id="28305531"/>
<dbReference type="SMR" id="A7YGU5"/>
<gene>
    <name evidence="3" type="ORF">SA80_37</name>
</gene>
<dbReference type="KEGG" id="vg:28305531"/>
<evidence type="ECO:0000256" key="1">
    <source>
        <dbReference type="SAM" id="Coils"/>
    </source>
</evidence>
<proteinExistence type="predicted"/>